<protein>
    <submittedName>
        <fullName evidence="4">Hpt domain-containing protein</fullName>
    </submittedName>
</protein>
<dbReference type="EMBL" id="QUSW01000009">
    <property type="protein sequence ID" value="RQP21921.1"/>
    <property type="molecule type" value="Genomic_DNA"/>
</dbReference>
<dbReference type="GO" id="GO:0004672">
    <property type="term" value="F:protein kinase activity"/>
    <property type="evidence" value="ECO:0007669"/>
    <property type="project" value="UniProtKB-ARBA"/>
</dbReference>
<keyword evidence="5" id="KW-1185">Reference proteome</keyword>
<evidence type="ECO:0000256" key="2">
    <source>
        <dbReference type="PROSITE-ProRule" id="PRU00110"/>
    </source>
</evidence>
<reference evidence="4 5" key="2">
    <citation type="submission" date="2018-12" db="EMBL/GenBank/DDBJ databases">
        <title>Rhizobacter gummiphilus sp. nov., a rubber-degrading bacterium isolated from the soil of a botanical garden in Japan.</title>
        <authorList>
            <person name="Shunsuke S.S."/>
        </authorList>
    </citation>
    <scope>NUCLEOTIDE SEQUENCE [LARGE SCALE GENOMIC DNA]</scope>
    <source>
        <strain evidence="4 5">S-16</strain>
    </source>
</reference>
<evidence type="ECO:0000313" key="5">
    <source>
        <dbReference type="Proteomes" id="UP000267464"/>
    </source>
</evidence>
<organism evidence="4 5">
    <name type="scientific">Piscinibacter terrae</name>
    <dbReference type="NCBI Taxonomy" id="2496871"/>
    <lineage>
        <taxon>Bacteria</taxon>
        <taxon>Pseudomonadati</taxon>
        <taxon>Pseudomonadota</taxon>
        <taxon>Betaproteobacteria</taxon>
        <taxon>Burkholderiales</taxon>
        <taxon>Sphaerotilaceae</taxon>
        <taxon>Piscinibacter</taxon>
    </lineage>
</organism>
<dbReference type="SUPFAM" id="SSF47226">
    <property type="entry name" value="Histidine-containing phosphotransfer domain, HPT domain"/>
    <property type="match status" value="1"/>
</dbReference>
<evidence type="ECO:0000256" key="1">
    <source>
        <dbReference type="ARBA" id="ARBA00023012"/>
    </source>
</evidence>
<dbReference type="InterPro" id="IPR036641">
    <property type="entry name" value="HPT_dom_sf"/>
</dbReference>
<feature type="domain" description="HPt" evidence="3">
    <location>
        <begin position="141"/>
        <end position="230"/>
    </location>
</feature>
<name>A0A3N7HMP8_9BURK</name>
<evidence type="ECO:0000259" key="3">
    <source>
        <dbReference type="PROSITE" id="PS50894"/>
    </source>
</evidence>
<keyword evidence="1" id="KW-0902">Two-component regulatory system</keyword>
<comment type="caution">
    <text evidence="4">The sequence shown here is derived from an EMBL/GenBank/DDBJ whole genome shotgun (WGS) entry which is preliminary data.</text>
</comment>
<reference evidence="4 5" key="1">
    <citation type="submission" date="2018-08" db="EMBL/GenBank/DDBJ databases">
        <authorList>
            <person name="Khan S.A."/>
            <person name="Jeon C.O."/>
            <person name="Chun B.H."/>
            <person name="Jeong S.E."/>
        </authorList>
    </citation>
    <scope>NUCLEOTIDE SEQUENCE [LARGE SCALE GENOMIC DNA]</scope>
    <source>
        <strain evidence="4 5">S-16</strain>
    </source>
</reference>
<evidence type="ECO:0000313" key="4">
    <source>
        <dbReference type="EMBL" id="RQP21921.1"/>
    </source>
</evidence>
<dbReference type="Pfam" id="PF01627">
    <property type="entry name" value="Hpt"/>
    <property type="match status" value="1"/>
</dbReference>
<dbReference type="CDD" id="cd00088">
    <property type="entry name" value="HPT"/>
    <property type="match status" value="1"/>
</dbReference>
<dbReference type="OrthoDB" id="9786548at2"/>
<keyword evidence="2" id="KW-0597">Phosphoprotein</keyword>
<dbReference type="RefSeq" id="WP_124543330.1">
    <property type="nucleotide sequence ID" value="NZ_QUSW01000009.1"/>
</dbReference>
<dbReference type="AlphaFoldDB" id="A0A3N7HMP8"/>
<proteinExistence type="predicted"/>
<gene>
    <name evidence="4" type="ORF">DZC73_26140</name>
</gene>
<dbReference type="InterPro" id="IPR008207">
    <property type="entry name" value="Sig_transdc_His_kin_Hpt_dom"/>
</dbReference>
<dbReference type="Proteomes" id="UP000267464">
    <property type="component" value="Unassembled WGS sequence"/>
</dbReference>
<dbReference type="Gene3D" id="1.20.120.160">
    <property type="entry name" value="HPT domain"/>
    <property type="match status" value="1"/>
</dbReference>
<feature type="modified residue" description="Phosphohistidine" evidence="2">
    <location>
        <position position="180"/>
    </location>
</feature>
<dbReference type="PROSITE" id="PS50894">
    <property type="entry name" value="HPT"/>
    <property type="match status" value="1"/>
</dbReference>
<sequence length="230" mass="24278">MSADRHIAAACAPFVLLAARPAFGAYRLVCRLQRLGLETDTVRDADSAIEAVLKRSYNLLVLETSDAAPAGEFVRMLRAAGHHRPIVGWVRSVCTVRCVSPADGFDAVLAGCPAQGKLAQWLAPLLAAAASGPHTVLDVEHDADFQALKIEFRAGLAAQLAGLRQALDEGDSTTLLHLAHTLKGSAGSYGYMSVTSAADELQNALLAGQTGHVLALGRHLIREVFLALPP</sequence>
<accession>A0A3N7HMP8</accession>
<dbReference type="GO" id="GO:0000160">
    <property type="term" value="P:phosphorelay signal transduction system"/>
    <property type="evidence" value="ECO:0007669"/>
    <property type="project" value="UniProtKB-KW"/>
</dbReference>